<dbReference type="Pfam" id="PF12796">
    <property type="entry name" value="Ank_2"/>
    <property type="match status" value="2"/>
</dbReference>
<keyword evidence="5" id="KW-1185">Reference proteome</keyword>
<dbReference type="InterPro" id="IPR002110">
    <property type="entry name" value="Ankyrin_rpt"/>
</dbReference>
<dbReference type="PANTHER" id="PTHR24123:SF33">
    <property type="entry name" value="PROTEIN HOS4"/>
    <property type="match status" value="1"/>
</dbReference>
<evidence type="ECO:0000256" key="2">
    <source>
        <dbReference type="ARBA" id="ARBA00023043"/>
    </source>
</evidence>
<proteinExistence type="predicted"/>
<feature type="repeat" description="ANK" evidence="3">
    <location>
        <begin position="177"/>
        <end position="203"/>
    </location>
</feature>
<dbReference type="InterPro" id="IPR051165">
    <property type="entry name" value="Multifunctional_ANK_Repeat"/>
</dbReference>
<feature type="repeat" description="ANK" evidence="3">
    <location>
        <begin position="63"/>
        <end position="95"/>
    </location>
</feature>
<organism evidence="4 5">
    <name type="scientific">Aureococcus anophagefferens</name>
    <name type="common">Harmful bloom alga</name>
    <dbReference type="NCBI Taxonomy" id="44056"/>
    <lineage>
        <taxon>Eukaryota</taxon>
        <taxon>Sar</taxon>
        <taxon>Stramenopiles</taxon>
        <taxon>Ochrophyta</taxon>
        <taxon>Pelagophyceae</taxon>
        <taxon>Pelagomonadales</taxon>
        <taxon>Pelagomonadaceae</taxon>
        <taxon>Aureococcus</taxon>
    </lineage>
</organism>
<dbReference type="PROSITE" id="PS50088">
    <property type="entry name" value="ANK_REPEAT"/>
    <property type="match status" value="4"/>
</dbReference>
<keyword evidence="1" id="KW-0677">Repeat</keyword>
<dbReference type="Proteomes" id="UP001363151">
    <property type="component" value="Unassembled WGS sequence"/>
</dbReference>
<dbReference type="EMBL" id="JBBJCI010000222">
    <property type="protein sequence ID" value="KAK7239807.1"/>
    <property type="molecule type" value="Genomic_DNA"/>
</dbReference>
<protein>
    <submittedName>
        <fullName evidence="4">Uncharacterized protein</fullName>
    </submittedName>
</protein>
<dbReference type="InterPro" id="IPR036770">
    <property type="entry name" value="Ankyrin_rpt-contain_sf"/>
</dbReference>
<dbReference type="SUPFAM" id="SSF48403">
    <property type="entry name" value="Ankyrin repeat"/>
    <property type="match status" value="1"/>
</dbReference>
<accession>A0ABR1FVS2</accession>
<gene>
    <name evidence="4" type="ORF">SO694_00029214</name>
</gene>
<sequence length="418" mass="45175">MTVDGSPDGTERRARLNEISRLDWWDVLDYDRPDDEVEAIMDEMNGLRRCLDQGADVDAVDERGYTLLRYASQYGDSQVVKLALDRGAAVDGRGSDALHVRTPLYAAAHFGHFESALLLLVAGADVERGVGFREIGDSVDPDHSDSTPLMTASTEGRVDVVELLLEYGADVNKAGSEGMTPLGCACIRGRVGVVKVLLDGGADWRKKIFTTGKNLGVNPLFSACVNQHVDVARVLLARGLFDYDKDDVNTTFYVIQDAECSPGLKALFDSYFVHYWRLRARLRCIGRPSEPQRRVVGDPYLANHLGSFLFGDGIILEREDAPDAPSARRASLSTALASSMAEVRAALGDGAGNPSLLAQLKQSLSDAARVVELEAAREAALGAEVVEDRAERLGPELAELTGLLQQALSLQASIDPGS</sequence>
<feature type="repeat" description="ANK" evidence="3">
    <location>
        <begin position="99"/>
        <end position="127"/>
    </location>
</feature>
<name>A0ABR1FVS2_AURAN</name>
<dbReference type="PRINTS" id="PR01415">
    <property type="entry name" value="ANKYRIN"/>
</dbReference>
<evidence type="ECO:0000313" key="5">
    <source>
        <dbReference type="Proteomes" id="UP001363151"/>
    </source>
</evidence>
<dbReference type="Gene3D" id="1.25.40.20">
    <property type="entry name" value="Ankyrin repeat-containing domain"/>
    <property type="match status" value="2"/>
</dbReference>
<feature type="repeat" description="ANK" evidence="3">
    <location>
        <begin position="144"/>
        <end position="176"/>
    </location>
</feature>
<evidence type="ECO:0000256" key="3">
    <source>
        <dbReference type="PROSITE-ProRule" id="PRU00023"/>
    </source>
</evidence>
<evidence type="ECO:0000313" key="4">
    <source>
        <dbReference type="EMBL" id="KAK7239807.1"/>
    </source>
</evidence>
<keyword evidence="2 3" id="KW-0040">ANK repeat</keyword>
<reference evidence="4 5" key="1">
    <citation type="submission" date="2024-03" db="EMBL/GenBank/DDBJ databases">
        <title>Aureococcus anophagefferens CCMP1851 and Kratosvirus quantuckense: Draft genome of a second virus-susceptible host strain in the model system.</title>
        <authorList>
            <person name="Chase E."/>
            <person name="Truchon A.R."/>
            <person name="Schepens W."/>
            <person name="Wilhelm S.W."/>
        </authorList>
    </citation>
    <scope>NUCLEOTIDE SEQUENCE [LARGE SCALE GENOMIC DNA]</scope>
    <source>
        <strain evidence="4 5">CCMP1851</strain>
    </source>
</reference>
<comment type="caution">
    <text evidence="4">The sequence shown here is derived from an EMBL/GenBank/DDBJ whole genome shotgun (WGS) entry which is preliminary data.</text>
</comment>
<dbReference type="PANTHER" id="PTHR24123">
    <property type="entry name" value="ANKYRIN REPEAT-CONTAINING"/>
    <property type="match status" value="1"/>
</dbReference>
<dbReference type="PROSITE" id="PS50297">
    <property type="entry name" value="ANK_REP_REGION"/>
    <property type="match status" value="4"/>
</dbReference>
<evidence type="ECO:0000256" key="1">
    <source>
        <dbReference type="ARBA" id="ARBA00022737"/>
    </source>
</evidence>
<dbReference type="SMART" id="SM00248">
    <property type="entry name" value="ANK"/>
    <property type="match status" value="5"/>
</dbReference>